<reference evidence="2" key="1">
    <citation type="journal article" date="2015" name="Nat. Genet.">
        <title>The genome and transcriptome of the zoonotic hookworm Ancylostoma ceylanicum identify infection-specific gene families.</title>
        <authorList>
            <person name="Schwarz E.M."/>
            <person name="Hu Y."/>
            <person name="Antoshechkin I."/>
            <person name="Miller M.M."/>
            <person name="Sternberg P.W."/>
            <person name="Aroian R.V."/>
        </authorList>
    </citation>
    <scope>NUCLEOTIDE SEQUENCE</scope>
    <source>
        <strain evidence="2">HY135</strain>
    </source>
</reference>
<dbReference type="EMBL" id="JARK01001425">
    <property type="protein sequence ID" value="EYC04089.1"/>
    <property type="molecule type" value="Genomic_DNA"/>
</dbReference>
<sequence length="74" mass="8804">MREMVDQEPIPADWTYSTYCRKYLDESVYIPVQYRNAGYKQRSVWQDDTVFGCSLLRCQEIHLWLRSVCGNHPG</sequence>
<dbReference type="OrthoDB" id="413313at2759"/>
<organism evidence="1 2">
    <name type="scientific">Ancylostoma ceylanicum</name>
    <dbReference type="NCBI Taxonomy" id="53326"/>
    <lineage>
        <taxon>Eukaryota</taxon>
        <taxon>Metazoa</taxon>
        <taxon>Ecdysozoa</taxon>
        <taxon>Nematoda</taxon>
        <taxon>Chromadorea</taxon>
        <taxon>Rhabditida</taxon>
        <taxon>Rhabditina</taxon>
        <taxon>Rhabditomorpha</taxon>
        <taxon>Strongyloidea</taxon>
        <taxon>Ancylostomatidae</taxon>
        <taxon>Ancylostomatinae</taxon>
        <taxon>Ancylostoma</taxon>
    </lineage>
</organism>
<dbReference type="AlphaFoldDB" id="A0A016TMA5"/>
<dbReference type="Proteomes" id="UP000024635">
    <property type="component" value="Unassembled WGS sequence"/>
</dbReference>
<protein>
    <submittedName>
        <fullName evidence="1">Uncharacterized protein</fullName>
    </submittedName>
</protein>
<name>A0A016TMA5_9BILA</name>
<proteinExistence type="predicted"/>
<evidence type="ECO:0000313" key="2">
    <source>
        <dbReference type="Proteomes" id="UP000024635"/>
    </source>
</evidence>
<comment type="caution">
    <text evidence="1">The sequence shown here is derived from an EMBL/GenBank/DDBJ whole genome shotgun (WGS) entry which is preliminary data.</text>
</comment>
<keyword evidence="2" id="KW-1185">Reference proteome</keyword>
<gene>
    <name evidence="1" type="primary">Acey_s0089.g2206</name>
    <name evidence="1" type="ORF">Y032_0089g2206</name>
</gene>
<evidence type="ECO:0000313" key="1">
    <source>
        <dbReference type="EMBL" id="EYC04089.1"/>
    </source>
</evidence>
<dbReference type="STRING" id="53326.A0A016TMA5"/>
<accession>A0A016TMA5</accession>